<keyword evidence="1" id="KW-0719">Serine esterase</keyword>
<dbReference type="InterPro" id="IPR054579">
    <property type="entry name" value="GCE-like_dom"/>
</dbReference>
<proteinExistence type="predicted"/>
<evidence type="ECO:0000256" key="3">
    <source>
        <dbReference type="ARBA" id="ARBA00022801"/>
    </source>
</evidence>
<dbReference type="AlphaFoldDB" id="A0A1H4KND3"/>
<reference evidence="7 8" key="1">
    <citation type="submission" date="2016-10" db="EMBL/GenBank/DDBJ databases">
        <authorList>
            <person name="de Groot N.N."/>
        </authorList>
    </citation>
    <scope>NUCLEOTIDE SEQUENCE [LARGE SCALE GENOMIC DNA]</scope>
    <source>
        <strain evidence="7 8">AB35.6</strain>
    </source>
</reference>
<organism evidence="7 8">
    <name type="scientific">Terriglobus roseus</name>
    <dbReference type="NCBI Taxonomy" id="392734"/>
    <lineage>
        <taxon>Bacteria</taxon>
        <taxon>Pseudomonadati</taxon>
        <taxon>Acidobacteriota</taxon>
        <taxon>Terriglobia</taxon>
        <taxon>Terriglobales</taxon>
        <taxon>Acidobacteriaceae</taxon>
        <taxon>Terriglobus</taxon>
    </lineage>
</organism>
<sequence>MSHKLLLSALALCATLSSAAQNTPAQSTQQTAPATPAATAPATPQPVSKTPPNAPEDVAGIPVNYDESKVGTYTLPDPLVMSDGSPVTTTKQWETNRRPEIVRLFETQQFGIAPGKPAALSFDVFDAGTPALNGKAIRKQVMIWFNKEKTGPHIQLLEYIPAAKFAAHKPAPMLLSINFGVVQNAAADPGIKPEQVWDPKTNTRVDAASGHNFGKLNTDALLDAGIGIATFYYGNVDPDYVGGFSNGIRATNLKSQAERPGDAWGTIAAWSWGMSRVQDYFETDKAVDARRVAVHGVSRLGKTALWAGAHDQRFAAVIESCSGEGGAALSRRNYGETIAHMTAPSRYPYQFAANWAKYSGFPDTAPMDANLLVALVAPRPLLLQTGDTDFWSDPKGEFLAAVSAGPVWKLYGKQDLGTTTMPQAKEAILHDVAYEMHDGGHGMVPGDWNVYVEFLKMHLHPER</sequence>
<feature type="region of interest" description="Disordered" evidence="4">
    <location>
        <begin position="24"/>
        <end position="61"/>
    </location>
</feature>
<keyword evidence="3" id="KW-0378">Hydrolase</keyword>
<evidence type="ECO:0000256" key="5">
    <source>
        <dbReference type="SAM" id="SignalP"/>
    </source>
</evidence>
<dbReference type="Gene3D" id="3.40.50.1820">
    <property type="entry name" value="alpha/beta hydrolase"/>
    <property type="match status" value="1"/>
</dbReference>
<dbReference type="SUPFAM" id="SSF53474">
    <property type="entry name" value="alpha/beta-Hydrolases"/>
    <property type="match status" value="1"/>
</dbReference>
<feature type="signal peptide" evidence="5">
    <location>
        <begin position="1"/>
        <end position="19"/>
    </location>
</feature>
<evidence type="ECO:0000256" key="4">
    <source>
        <dbReference type="SAM" id="MobiDB-lite"/>
    </source>
</evidence>
<evidence type="ECO:0000259" key="6">
    <source>
        <dbReference type="Pfam" id="PF22244"/>
    </source>
</evidence>
<feature type="domain" description="4-O-methyl-glucuronoyl methylesterase-like" evidence="6">
    <location>
        <begin position="264"/>
        <end position="412"/>
    </location>
</feature>
<keyword evidence="2 5" id="KW-0732">Signal</keyword>
<name>A0A1H4KND3_9BACT</name>
<feature type="compositionally biased region" description="Low complexity" evidence="4">
    <location>
        <begin position="24"/>
        <end position="46"/>
    </location>
</feature>
<dbReference type="OrthoDB" id="9809261at2"/>
<dbReference type="InterPro" id="IPR029058">
    <property type="entry name" value="AB_hydrolase_fold"/>
</dbReference>
<dbReference type="GO" id="GO:0052689">
    <property type="term" value="F:carboxylic ester hydrolase activity"/>
    <property type="evidence" value="ECO:0007669"/>
    <property type="project" value="UniProtKB-KW"/>
</dbReference>
<dbReference type="EMBL" id="FNSD01000001">
    <property type="protein sequence ID" value="SEB59987.1"/>
    <property type="molecule type" value="Genomic_DNA"/>
</dbReference>
<gene>
    <name evidence="7" type="ORF">SAMN05443244_1281</name>
</gene>
<accession>A0A1H4KND3</accession>
<evidence type="ECO:0000256" key="1">
    <source>
        <dbReference type="ARBA" id="ARBA00022487"/>
    </source>
</evidence>
<dbReference type="Proteomes" id="UP000182409">
    <property type="component" value="Unassembled WGS sequence"/>
</dbReference>
<dbReference type="Pfam" id="PF22244">
    <property type="entry name" value="GCE_fung"/>
    <property type="match status" value="1"/>
</dbReference>
<feature type="chain" id="PRO_5010223752" description="4-O-methyl-glucuronoyl methylesterase-like domain-containing protein" evidence="5">
    <location>
        <begin position="20"/>
        <end position="463"/>
    </location>
</feature>
<dbReference type="RefSeq" id="WP_074652843.1">
    <property type="nucleotide sequence ID" value="NZ_FNSD01000001.1"/>
</dbReference>
<evidence type="ECO:0000313" key="7">
    <source>
        <dbReference type="EMBL" id="SEB59987.1"/>
    </source>
</evidence>
<evidence type="ECO:0000313" key="8">
    <source>
        <dbReference type="Proteomes" id="UP000182409"/>
    </source>
</evidence>
<protein>
    <recommendedName>
        <fullName evidence="6">4-O-methyl-glucuronoyl methylesterase-like domain-containing protein</fullName>
    </recommendedName>
</protein>
<evidence type="ECO:0000256" key="2">
    <source>
        <dbReference type="ARBA" id="ARBA00022729"/>
    </source>
</evidence>